<accession>A0AAD9SK04</accession>
<name>A0AAD9SK04_PHOAM</name>
<sequence>MPRLQFCVISLSCSERDARLDSGQSVELAKSASGHIRSRATAARLDPSRAALNKSGTMAMISAAMSSLFLRPMFRIAMASLMSSGSSASKVWDWSLWLRKKRMMRIVSHDPAARVYSGPGSGRGRGQADLEAMSTSSSLVRRATFKTALTSSEDCVSNLSLMMWSNSLFTLASAAVSPCSV</sequence>
<organism evidence="1 2">
    <name type="scientific">Phomopsis amygdali</name>
    <name type="common">Fusicoccum amygdali</name>
    <dbReference type="NCBI Taxonomy" id="1214568"/>
    <lineage>
        <taxon>Eukaryota</taxon>
        <taxon>Fungi</taxon>
        <taxon>Dikarya</taxon>
        <taxon>Ascomycota</taxon>
        <taxon>Pezizomycotina</taxon>
        <taxon>Sordariomycetes</taxon>
        <taxon>Sordariomycetidae</taxon>
        <taxon>Diaporthales</taxon>
        <taxon>Diaporthaceae</taxon>
        <taxon>Diaporthe</taxon>
    </lineage>
</organism>
<evidence type="ECO:0000313" key="1">
    <source>
        <dbReference type="EMBL" id="KAK2610338.1"/>
    </source>
</evidence>
<dbReference type="Proteomes" id="UP001265746">
    <property type="component" value="Unassembled WGS sequence"/>
</dbReference>
<dbReference type="AlphaFoldDB" id="A0AAD9SK04"/>
<evidence type="ECO:0000313" key="2">
    <source>
        <dbReference type="Proteomes" id="UP001265746"/>
    </source>
</evidence>
<keyword evidence="2" id="KW-1185">Reference proteome</keyword>
<comment type="caution">
    <text evidence="1">The sequence shown here is derived from an EMBL/GenBank/DDBJ whole genome shotgun (WGS) entry which is preliminary data.</text>
</comment>
<protein>
    <submittedName>
        <fullName evidence="1">Uncharacterized protein</fullName>
    </submittedName>
</protein>
<gene>
    <name evidence="1" type="ORF">N8I77_003781</name>
</gene>
<reference evidence="1" key="1">
    <citation type="submission" date="2023-06" db="EMBL/GenBank/DDBJ databases">
        <authorList>
            <person name="Noh H."/>
        </authorList>
    </citation>
    <scope>NUCLEOTIDE SEQUENCE</scope>
    <source>
        <strain evidence="1">DUCC20226</strain>
    </source>
</reference>
<dbReference type="EMBL" id="JAUJFL010000002">
    <property type="protein sequence ID" value="KAK2610338.1"/>
    <property type="molecule type" value="Genomic_DNA"/>
</dbReference>
<proteinExistence type="predicted"/>